<evidence type="ECO:0000313" key="1">
    <source>
        <dbReference type="EnsemblPlants" id="AVESA.00010b.r2.7AG1197530.1.CDS"/>
    </source>
</evidence>
<reference evidence="1" key="2">
    <citation type="submission" date="2025-09" db="UniProtKB">
        <authorList>
            <consortium name="EnsemblPlants"/>
        </authorList>
    </citation>
    <scope>IDENTIFICATION</scope>
</reference>
<dbReference type="Proteomes" id="UP001732700">
    <property type="component" value="Chromosome 7A"/>
</dbReference>
<sequence length="1258" mass="142302">MDAAIGAASRLIGSVLNHLSNEFVEAYVASSQLGLNTNKIKGDMTFTQGLLHEAHRRGVNDNPGLPSLVQQLNAKADEAEDALDELHYFIIQDQLDGTQYAVPDLGTGLRGHCRHIHRAVRHTTGNWLTCYPRLHMQVDKLSFNSVAMSMKIKSVMDEMLTLCHHVSILLRYIPHNSSTATFTLKRPLTGSTIVQDTLYGRRAIFERTVDDLTSDSNHGGTLFVLPIVGPGGIGKTTFTQHLYNDKRIEQHFTVRIWVCVSNDFDVLKLSQQILSCIHATGNEGSNTTNETTNIDQLQISIAQRLKSKRFLIVFDDIWECNSEGWKNLLAPLMKGEAKGNMILVTTRFPSKAEIVKTTNPIALHGLDPSEFFTLFEAFIFDGNKPEGYEDDLADVARDIASKLKGSPLAAKTVGRLLKKELSREHWMGVLESNEWRKQKNDDDIMPSLRISYDYLPFRLKKCFSYFSLFPEDYKFNNLEVTYFWIALGIIQKDENYMEELVNNGFLMKEDDYLKGQCYVMHDLLHELSRYVSSHECLNIYSSLSFRADDIPKSVRHLSITMEDRYEETFREEITKLRGKIDFRNLRALMIFREYEERIDDILKDTFKETEGLRVLFIVVKSSDCFPPRFSKLIHLRYLKITSAGVRSEMTLPSILSRFFHLKLLDLSGWCGRNEFPKDISRLVSLRHLFAENKLHSNVPEVGKIKCLQELKEFHVKKESAGFELRELGGLAELGGELSIYNLEKVATKEEAMEAKLVAKRNLKELRLIWATNHATESDVLDGLEPHRNLQALDIRNHGGTAGPPSWLCGDISIIMLKSLHLEGVSWVTLPPFGLLPHLTSLTLRKICGLREIRPCFSGVTDKSFMYLKQIVLDALPAFIEWVRIPNGHSFSRLEDIRCRKCPNLLVLPFLESSGSYTRLLTLAISDCPKLSMPPMPHVSTLLSFSVGRSFMPELFYSLKNLHVDRYKGELALHNLDKAETVSISGVSHISLTELNKSLIRLDVRECNITCHGIQDLMCLQSLRVDKCGNFFQCPMGESVPFHVSLRELHIEGESSMHSMALLSNITSLTHLILRDCENLTVDGFNPLITFNLKELVVYNCKSNSIAADLLSKVARTELLPAAGSFQLDLLHVDSISAVLVAPIGSLLATTLHTLQFSFDRQMESFTEEQAGALGLLTSLQTLEFQHCYSLQTLPQGLHRLLSLRKILLGHCTKLRSLPKDGFPPLLEEFSLVSCNAELNEQARELKVSYPGLRVHTQG</sequence>
<protein>
    <submittedName>
        <fullName evidence="1">Uncharacterized protein</fullName>
    </submittedName>
</protein>
<keyword evidence="2" id="KW-1185">Reference proteome</keyword>
<dbReference type="EnsemblPlants" id="AVESA.00010b.r2.7AG1197530.1">
    <property type="protein sequence ID" value="AVESA.00010b.r2.7AG1197530.1.CDS"/>
    <property type="gene ID" value="AVESA.00010b.r2.7AG1197530"/>
</dbReference>
<evidence type="ECO:0000313" key="2">
    <source>
        <dbReference type="Proteomes" id="UP001732700"/>
    </source>
</evidence>
<name>A0ACD5ZMV4_AVESA</name>
<accession>A0ACD5ZMV4</accession>
<reference evidence="1" key="1">
    <citation type="submission" date="2021-05" db="EMBL/GenBank/DDBJ databases">
        <authorList>
            <person name="Scholz U."/>
            <person name="Mascher M."/>
            <person name="Fiebig A."/>
        </authorList>
    </citation>
    <scope>NUCLEOTIDE SEQUENCE [LARGE SCALE GENOMIC DNA]</scope>
</reference>
<proteinExistence type="predicted"/>
<organism evidence="1 2">
    <name type="scientific">Avena sativa</name>
    <name type="common">Oat</name>
    <dbReference type="NCBI Taxonomy" id="4498"/>
    <lineage>
        <taxon>Eukaryota</taxon>
        <taxon>Viridiplantae</taxon>
        <taxon>Streptophyta</taxon>
        <taxon>Embryophyta</taxon>
        <taxon>Tracheophyta</taxon>
        <taxon>Spermatophyta</taxon>
        <taxon>Magnoliopsida</taxon>
        <taxon>Liliopsida</taxon>
        <taxon>Poales</taxon>
        <taxon>Poaceae</taxon>
        <taxon>BOP clade</taxon>
        <taxon>Pooideae</taxon>
        <taxon>Poodae</taxon>
        <taxon>Poeae</taxon>
        <taxon>Poeae Chloroplast Group 1 (Aveneae type)</taxon>
        <taxon>Aveninae</taxon>
        <taxon>Avena</taxon>
    </lineage>
</organism>